<name>A0A9K3D074_9EUKA</name>
<dbReference type="InterPro" id="IPR038461">
    <property type="entry name" value="Schlafen_AlbA_2_dom_sf"/>
</dbReference>
<dbReference type="PANTHER" id="PTHR12155:SF41">
    <property type="entry name" value="SCHLAFEN ALBA-2 DOMAIN-CONTAINING PROTEIN"/>
    <property type="match status" value="1"/>
</dbReference>
<keyword evidence="3" id="KW-1185">Reference proteome</keyword>
<dbReference type="Proteomes" id="UP000265618">
    <property type="component" value="Unassembled WGS sequence"/>
</dbReference>
<organism evidence="2 3">
    <name type="scientific">Kipferlia bialata</name>
    <dbReference type="NCBI Taxonomy" id="797122"/>
    <lineage>
        <taxon>Eukaryota</taxon>
        <taxon>Metamonada</taxon>
        <taxon>Carpediemonas-like organisms</taxon>
        <taxon>Kipferlia</taxon>
    </lineage>
</organism>
<dbReference type="AlphaFoldDB" id="A0A9K3D074"/>
<evidence type="ECO:0000313" key="3">
    <source>
        <dbReference type="Proteomes" id="UP000265618"/>
    </source>
</evidence>
<dbReference type="EMBL" id="BDIP01002077">
    <property type="protein sequence ID" value="GIQ85686.1"/>
    <property type="molecule type" value="Genomic_DNA"/>
</dbReference>
<dbReference type="OrthoDB" id="10259112at2759"/>
<dbReference type="InterPro" id="IPR029684">
    <property type="entry name" value="Schlafen"/>
</dbReference>
<dbReference type="Gene3D" id="3.30.950.30">
    <property type="entry name" value="Schlafen, AAA domain"/>
    <property type="match status" value="1"/>
</dbReference>
<reference evidence="2 3" key="1">
    <citation type="journal article" date="2018" name="PLoS ONE">
        <title>The draft genome of Kipferlia bialata reveals reductive genome evolution in fornicate parasites.</title>
        <authorList>
            <person name="Tanifuji G."/>
            <person name="Takabayashi S."/>
            <person name="Kume K."/>
            <person name="Takagi M."/>
            <person name="Nakayama T."/>
            <person name="Kamikawa R."/>
            <person name="Inagaki Y."/>
            <person name="Hashimoto T."/>
        </authorList>
    </citation>
    <scope>NUCLEOTIDE SEQUENCE [LARGE SCALE GENOMIC DNA]</scope>
    <source>
        <strain evidence="2">NY0173</strain>
    </source>
</reference>
<feature type="domain" description="Schlafen AlbA-2" evidence="1">
    <location>
        <begin position="22"/>
        <end position="106"/>
    </location>
</feature>
<sequence length="119" mass="13502">MKDEFGDVPSSLVYNSVFSRDEDRVTEFKAVQISKRPIDMMTKLCREYINAYLNSNGGSIWFGIEDDGQVKGILCSRKDRDKIRLNIDAVVNGMAPQVDSALYRVDLIPVTEDKQLNHS</sequence>
<dbReference type="PANTHER" id="PTHR12155">
    <property type="entry name" value="SCHLAFEN"/>
    <property type="match status" value="1"/>
</dbReference>
<accession>A0A9K3D074</accession>
<comment type="caution">
    <text evidence="2">The sequence shown here is derived from an EMBL/GenBank/DDBJ whole genome shotgun (WGS) entry which is preliminary data.</text>
</comment>
<evidence type="ECO:0000313" key="2">
    <source>
        <dbReference type="EMBL" id="GIQ85686.1"/>
    </source>
</evidence>
<dbReference type="InterPro" id="IPR007421">
    <property type="entry name" value="Schlafen_AlbA_2_dom"/>
</dbReference>
<dbReference type="Pfam" id="PF04326">
    <property type="entry name" value="SLFN_AlbA_2"/>
    <property type="match status" value="1"/>
</dbReference>
<gene>
    <name evidence="2" type="ORF">KIPB_007396</name>
</gene>
<proteinExistence type="predicted"/>
<protein>
    <submittedName>
        <fullName evidence="2">Schlafen family protein</fullName>
    </submittedName>
</protein>
<evidence type="ECO:0000259" key="1">
    <source>
        <dbReference type="Pfam" id="PF04326"/>
    </source>
</evidence>